<dbReference type="EC" id="5.4.99.62" evidence="2 6"/>
<keyword evidence="5 6" id="KW-0119">Carbohydrate metabolism</keyword>
<dbReference type="GO" id="GO:0062193">
    <property type="term" value="F:D-ribose pyranase activity"/>
    <property type="evidence" value="ECO:0007669"/>
    <property type="project" value="UniProtKB-EC"/>
</dbReference>
<comment type="function">
    <text evidence="6">Catalyzes the interconversion of beta-pyran and beta-furan forms of D-ribose.</text>
</comment>
<protein>
    <recommendedName>
        <fullName evidence="2 6">D-ribose pyranase</fullName>
        <ecNumber evidence="2 6">5.4.99.62</ecNumber>
    </recommendedName>
</protein>
<dbReference type="Pfam" id="PF05025">
    <property type="entry name" value="RbsD_FucU"/>
    <property type="match status" value="1"/>
</dbReference>
<dbReference type="NCBIfam" id="NF008761">
    <property type="entry name" value="PRK11797.1"/>
    <property type="match status" value="1"/>
</dbReference>
<comment type="subunit">
    <text evidence="6">Homodecamer.</text>
</comment>
<dbReference type="SUPFAM" id="SSF102546">
    <property type="entry name" value="RbsD-like"/>
    <property type="match status" value="1"/>
</dbReference>
<dbReference type="PANTHER" id="PTHR37831">
    <property type="entry name" value="D-RIBOSE PYRANASE"/>
    <property type="match status" value="1"/>
</dbReference>
<dbReference type="PANTHER" id="PTHR37831:SF1">
    <property type="entry name" value="D-RIBOSE PYRANASE"/>
    <property type="match status" value="1"/>
</dbReference>
<dbReference type="Proteomes" id="UP000315947">
    <property type="component" value="Chromosome"/>
</dbReference>
<organism evidence="7 8">
    <name type="scientific">Shewanella psychropiezotolerans</name>
    <dbReference type="NCBI Taxonomy" id="2593655"/>
    <lineage>
        <taxon>Bacteria</taxon>
        <taxon>Pseudomonadati</taxon>
        <taxon>Pseudomonadota</taxon>
        <taxon>Gammaproteobacteria</taxon>
        <taxon>Alteromonadales</taxon>
        <taxon>Shewanellaceae</taxon>
        <taxon>Shewanella</taxon>
    </lineage>
</organism>
<sequence>MRKCALLNSDLARVIALSAHTDEITIADAGLPVPECCERIDLALTHGVPAFIDTLKIVATELQIESVVIAEEMLVYNCAVHTQLLQLLDEIGEAQSHPIRLNTVSHQAFKTQTANSRAVVRTGECTPYANIILQAGVVFK</sequence>
<accession>A0ABX5WUQ1</accession>
<feature type="binding site" evidence="6">
    <location>
        <position position="106"/>
    </location>
    <ligand>
        <name>substrate</name>
    </ligand>
</feature>
<dbReference type="InterPro" id="IPR007721">
    <property type="entry name" value="RbsD_FucU"/>
</dbReference>
<feature type="binding site" evidence="6">
    <location>
        <begin position="128"/>
        <end position="130"/>
    </location>
    <ligand>
        <name>substrate</name>
    </ligand>
</feature>
<evidence type="ECO:0000256" key="4">
    <source>
        <dbReference type="ARBA" id="ARBA00023235"/>
    </source>
</evidence>
<dbReference type="InterPro" id="IPR023064">
    <property type="entry name" value="D-ribose_pyranase"/>
</dbReference>
<feature type="active site" description="Proton donor" evidence="6">
    <location>
        <position position="20"/>
    </location>
</feature>
<evidence type="ECO:0000313" key="7">
    <source>
        <dbReference type="EMBL" id="QDO82638.1"/>
    </source>
</evidence>
<feature type="binding site" evidence="6">
    <location>
        <position position="28"/>
    </location>
    <ligand>
        <name>substrate</name>
    </ligand>
</feature>
<gene>
    <name evidence="6 7" type="primary">rbsD</name>
    <name evidence="7" type="ORF">FM037_04560</name>
</gene>
<comment type="catalytic activity">
    <reaction evidence="1 6">
        <text>beta-D-ribopyranose = beta-D-ribofuranose</text>
        <dbReference type="Rhea" id="RHEA:25432"/>
        <dbReference type="ChEBI" id="CHEBI:27476"/>
        <dbReference type="ChEBI" id="CHEBI:47002"/>
        <dbReference type="EC" id="5.4.99.62"/>
    </reaction>
</comment>
<dbReference type="InterPro" id="IPR023750">
    <property type="entry name" value="RbsD-like_sf"/>
</dbReference>
<dbReference type="HAMAP" id="MF_01661">
    <property type="entry name" value="D_rib_pyranase"/>
    <property type="match status" value="1"/>
</dbReference>
<comment type="similarity">
    <text evidence="6">Belongs to the RbsD / FucU family. RbsD subfamily.</text>
</comment>
<keyword evidence="4 6" id="KW-0413">Isomerase</keyword>
<evidence type="ECO:0000256" key="3">
    <source>
        <dbReference type="ARBA" id="ARBA00022490"/>
    </source>
</evidence>
<evidence type="ECO:0000256" key="1">
    <source>
        <dbReference type="ARBA" id="ARBA00000223"/>
    </source>
</evidence>
<keyword evidence="8" id="KW-1185">Reference proteome</keyword>
<dbReference type="Gene3D" id="3.40.1650.10">
    <property type="entry name" value="RbsD-like domain"/>
    <property type="match status" value="1"/>
</dbReference>
<keyword evidence="3 6" id="KW-0963">Cytoplasm</keyword>
<evidence type="ECO:0000256" key="2">
    <source>
        <dbReference type="ARBA" id="ARBA00012862"/>
    </source>
</evidence>
<evidence type="ECO:0000256" key="6">
    <source>
        <dbReference type="HAMAP-Rule" id="MF_01661"/>
    </source>
</evidence>
<evidence type="ECO:0000313" key="8">
    <source>
        <dbReference type="Proteomes" id="UP000315947"/>
    </source>
</evidence>
<evidence type="ECO:0000256" key="5">
    <source>
        <dbReference type="ARBA" id="ARBA00023277"/>
    </source>
</evidence>
<name>A0ABX5WUQ1_9GAMM</name>
<comment type="subcellular location">
    <subcellularLocation>
        <location evidence="6">Cytoplasm</location>
    </subcellularLocation>
</comment>
<dbReference type="EMBL" id="CP041614">
    <property type="protein sequence ID" value="QDO82638.1"/>
    <property type="molecule type" value="Genomic_DNA"/>
</dbReference>
<proteinExistence type="inferred from homology"/>
<comment type="pathway">
    <text evidence="6">Carbohydrate metabolism; D-ribose degradation; D-ribose 5-phosphate from beta-D-ribopyranose: step 1/2.</text>
</comment>
<dbReference type="RefSeq" id="WP_144045026.1">
    <property type="nucleotide sequence ID" value="NZ_CP041614.1"/>
</dbReference>
<reference evidence="7 8" key="1">
    <citation type="submission" date="2019-07" db="EMBL/GenBank/DDBJ databases">
        <title>Shewanella sp. YLB-06 whole genomic sequence.</title>
        <authorList>
            <person name="Yu L."/>
        </authorList>
    </citation>
    <scope>NUCLEOTIDE SEQUENCE [LARGE SCALE GENOMIC DNA]</scope>
    <source>
        <strain evidence="7 8">YLB-06</strain>
    </source>
</reference>